<dbReference type="Proteomes" id="UP000235005">
    <property type="component" value="Unassembled WGS sequence"/>
</dbReference>
<evidence type="ECO:0000256" key="8">
    <source>
        <dbReference type="SAM" id="SignalP"/>
    </source>
</evidence>
<proteinExistence type="inferred from homology"/>
<feature type="domain" description="Asparaginase/glutaminase C-terminal" evidence="10">
    <location>
        <begin position="241"/>
        <end position="351"/>
    </location>
</feature>
<dbReference type="PROSITE" id="PS00144">
    <property type="entry name" value="ASN_GLN_ASE_1"/>
    <property type="match status" value="1"/>
</dbReference>
<dbReference type="SMART" id="SM00870">
    <property type="entry name" value="Asparaginase"/>
    <property type="match status" value="1"/>
</dbReference>
<keyword evidence="8" id="KW-0732">Signal</keyword>
<dbReference type="NCBIfam" id="TIGR00520">
    <property type="entry name" value="asnASE_II"/>
    <property type="match status" value="1"/>
</dbReference>
<evidence type="ECO:0000256" key="6">
    <source>
        <dbReference type="PROSITE-ProRule" id="PRU10100"/>
    </source>
</evidence>
<gene>
    <name evidence="11" type="primary">ansB</name>
    <name evidence="11" type="ORF">C0039_10290</name>
</gene>
<feature type="signal peptide" evidence="8">
    <location>
        <begin position="1"/>
        <end position="22"/>
    </location>
</feature>
<dbReference type="Gene3D" id="3.40.50.40">
    <property type="match status" value="1"/>
</dbReference>
<feature type="chain" id="PRO_5014788644" evidence="8">
    <location>
        <begin position="23"/>
        <end position="354"/>
    </location>
</feature>
<dbReference type="InterPro" id="IPR040919">
    <property type="entry name" value="Asparaginase_C"/>
</dbReference>
<feature type="binding site" evidence="4">
    <location>
        <position position="84"/>
    </location>
    <ligand>
        <name>substrate</name>
    </ligand>
</feature>
<dbReference type="Pfam" id="PF17763">
    <property type="entry name" value="Asparaginase_C"/>
    <property type="match status" value="1"/>
</dbReference>
<keyword evidence="12" id="KW-1185">Reference proteome</keyword>
<dbReference type="EMBL" id="PKUS01000010">
    <property type="protein sequence ID" value="PLW68998.1"/>
    <property type="molecule type" value="Genomic_DNA"/>
</dbReference>
<dbReference type="PRINTS" id="PR00139">
    <property type="entry name" value="ASNGLNASE"/>
</dbReference>
<dbReference type="PROSITE" id="PS51732">
    <property type="entry name" value="ASN_GLN_ASE_3"/>
    <property type="match status" value="1"/>
</dbReference>
<feature type="active site" evidence="6">
    <location>
        <position position="117"/>
    </location>
</feature>
<feature type="binding site" evidence="4">
    <location>
        <begin position="117"/>
        <end position="118"/>
    </location>
    <ligand>
        <name>substrate</name>
    </ligand>
</feature>
<reference evidence="11 12" key="1">
    <citation type="submission" date="2018-01" db="EMBL/GenBank/DDBJ databases">
        <title>The draft genome sequence of Halioglobus lutimaris HF004.</title>
        <authorList>
            <person name="Du Z.-J."/>
            <person name="Shi M.-J."/>
        </authorList>
    </citation>
    <scope>NUCLEOTIDE SEQUENCE [LARGE SCALE GENOMIC DNA]</scope>
    <source>
        <strain evidence="11 12">HF004</strain>
    </source>
</reference>
<dbReference type="FunFam" id="3.40.50.1170:FF:000001">
    <property type="entry name" value="L-asparaginase 2"/>
    <property type="match status" value="1"/>
</dbReference>
<evidence type="ECO:0000256" key="5">
    <source>
        <dbReference type="PROSITE-ProRule" id="PRU10099"/>
    </source>
</evidence>
<dbReference type="Pfam" id="PF00710">
    <property type="entry name" value="Asparaginase"/>
    <property type="match status" value="1"/>
</dbReference>
<dbReference type="PANTHER" id="PTHR11707">
    <property type="entry name" value="L-ASPARAGINASE"/>
    <property type="match status" value="1"/>
</dbReference>
<dbReference type="InterPro" id="IPR020827">
    <property type="entry name" value="Asparaginase/glutaminase_AS1"/>
</dbReference>
<organism evidence="11 12">
    <name type="scientific">Pseudohalioglobus lutimaris</name>
    <dbReference type="NCBI Taxonomy" id="1737061"/>
    <lineage>
        <taxon>Bacteria</taxon>
        <taxon>Pseudomonadati</taxon>
        <taxon>Pseudomonadota</taxon>
        <taxon>Gammaproteobacteria</taxon>
        <taxon>Cellvibrionales</taxon>
        <taxon>Halieaceae</taxon>
        <taxon>Pseudohalioglobus</taxon>
    </lineage>
</organism>
<evidence type="ECO:0000256" key="3">
    <source>
        <dbReference type="PIRSR" id="PIRSR001220-1"/>
    </source>
</evidence>
<dbReference type="CDD" id="cd08964">
    <property type="entry name" value="L-asparaginase_II"/>
    <property type="match status" value="1"/>
</dbReference>
<evidence type="ECO:0000259" key="10">
    <source>
        <dbReference type="Pfam" id="PF17763"/>
    </source>
</evidence>
<protein>
    <submittedName>
        <fullName evidence="11">L-asparaginase 2</fullName>
        <ecNumber evidence="11">3.5.1.1</ecNumber>
    </submittedName>
</protein>
<dbReference type="InterPro" id="IPR004550">
    <property type="entry name" value="AsnASE_II"/>
</dbReference>
<dbReference type="PIRSF" id="PIRSF001220">
    <property type="entry name" value="L-ASNase_gatD"/>
    <property type="match status" value="1"/>
</dbReference>
<evidence type="ECO:0000313" key="11">
    <source>
        <dbReference type="EMBL" id="PLW68998.1"/>
    </source>
</evidence>
<comment type="caution">
    <text evidence="11">The sequence shown here is derived from an EMBL/GenBank/DDBJ whole genome shotgun (WGS) entry which is preliminary data.</text>
</comment>
<comment type="similarity">
    <text evidence="1 7">Belongs to the asparaginase 1 family.</text>
</comment>
<evidence type="ECO:0000256" key="1">
    <source>
        <dbReference type="ARBA" id="ARBA00010518"/>
    </source>
</evidence>
<dbReference type="InterPro" id="IPR027474">
    <property type="entry name" value="L-asparaginase_N"/>
</dbReference>
<feature type="active site" description="O-isoaspartyl threonine intermediate" evidence="3">
    <location>
        <position position="38"/>
    </location>
</feature>
<sequence>MHANFRLLTFISVLILSFAAQSGETMKANIVILATGGTIAGAAATGTQAGYSSGQVGVQALMEAVPQLQELANIRGEQVANVGSQDMDDSIWLQLAQRTNSLLAQDDVDGVVITHGTDTIEETAYFLNLVVDSNKPVVMTAAMRPATALSADGPLNIFNAVAVAADPEAAGRGVLVVINDDIHGARGMTKTSTTDVQTFVSAERGLMGATLYGDNRWFRHPYRTHTRDSTFSVDDLGVLPRVDVIYISAGVSPDLVDAAVANGAKGIVTAGVGNGNMTGAAVAAVARAVKQGVVVVRSTRVTSGTVGRKVEIDDDALGTVASGELNPAQSRVLLKLVLTKTRDPAQVQGYFDKY</sequence>
<dbReference type="InterPro" id="IPR037152">
    <property type="entry name" value="L-asparaginase_N_sf"/>
</dbReference>
<evidence type="ECO:0000256" key="4">
    <source>
        <dbReference type="PIRSR" id="PIRSR001220-2"/>
    </source>
</evidence>
<feature type="active site" evidence="5">
    <location>
        <position position="38"/>
    </location>
</feature>
<dbReference type="PIRSF" id="PIRSF500176">
    <property type="entry name" value="L_ASNase"/>
    <property type="match status" value="1"/>
</dbReference>
<dbReference type="AlphaFoldDB" id="A0A2N5X3E0"/>
<dbReference type="InterPro" id="IPR027475">
    <property type="entry name" value="Asparaginase/glutaminase_AS2"/>
</dbReference>
<evidence type="ECO:0000256" key="2">
    <source>
        <dbReference type="ARBA" id="ARBA00022801"/>
    </source>
</evidence>
<dbReference type="InterPro" id="IPR006034">
    <property type="entry name" value="Asparaginase/glutaminase-like"/>
</dbReference>
<dbReference type="InterPro" id="IPR036152">
    <property type="entry name" value="Asp/glu_Ase-like_sf"/>
</dbReference>
<dbReference type="GO" id="GO:0004067">
    <property type="term" value="F:asparaginase activity"/>
    <property type="evidence" value="ECO:0007669"/>
    <property type="project" value="UniProtKB-UniRule"/>
</dbReference>
<dbReference type="InterPro" id="IPR027473">
    <property type="entry name" value="L-asparaginase_C"/>
</dbReference>
<evidence type="ECO:0000256" key="7">
    <source>
        <dbReference type="RuleBase" id="RU004456"/>
    </source>
</evidence>
<name>A0A2N5X3E0_9GAMM</name>
<keyword evidence="2 11" id="KW-0378">Hydrolase</keyword>
<dbReference type="SFLD" id="SFLDS00057">
    <property type="entry name" value="Glutaminase/Asparaginase"/>
    <property type="match status" value="1"/>
</dbReference>
<accession>A0A2N5X3E0</accession>
<evidence type="ECO:0000259" key="9">
    <source>
        <dbReference type="Pfam" id="PF00710"/>
    </source>
</evidence>
<dbReference type="Gene3D" id="3.40.50.1170">
    <property type="entry name" value="L-asparaginase, N-terminal domain"/>
    <property type="match status" value="1"/>
</dbReference>
<dbReference type="OrthoDB" id="9788068at2"/>
<dbReference type="EC" id="3.5.1.1" evidence="11"/>
<dbReference type="SUPFAM" id="SSF53774">
    <property type="entry name" value="Glutaminase/Asparaginase"/>
    <property type="match status" value="1"/>
</dbReference>
<dbReference type="GO" id="GO:0006528">
    <property type="term" value="P:asparagine metabolic process"/>
    <property type="evidence" value="ECO:0007669"/>
    <property type="project" value="InterPro"/>
</dbReference>
<feature type="domain" description="L-asparaginase N-terminal" evidence="9">
    <location>
        <begin position="29"/>
        <end position="217"/>
    </location>
</feature>
<evidence type="ECO:0000313" key="12">
    <source>
        <dbReference type="Proteomes" id="UP000235005"/>
    </source>
</evidence>
<dbReference type="PANTHER" id="PTHR11707:SF28">
    <property type="entry name" value="60 KDA LYSOPHOSPHOLIPASE"/>
    <property type="match status" value="1"/>
</dbReference>
<dbReference type="PROSITE" id="PS00917">
    <property type="entry name" value="ASN_GLN_ASE_2"/>
    <property type="match status" value="1"/>
</dbReference>